<dbReference type="PANTHER" id="PTHR30595:SF6">
    <property type="entry name" value="SCHLAFEN ALBA-2 DOMAIN-CONTAINING PROTEIN"/>
    <property type="match status" value="1"/>
</dbReference>
<dbReference type="Pfam" id="PF04326">
    <property type="entry name" value="SLFN_AlbA_2"/>
    <property type="match status" value="1"/>
</dbReference>
<dbReference type="Gene3D" id="3.30.950.30">
    <property type="entry name" value="Schlafen, AAA domain"/>
    <property type="match status" value="1"/>
</dbReference>
<dbReference type="InterPro" id="IPR011991">
    <property type="entry name" value="ArsR-like_HTH"/>
</dbReference>
<organism evidence="3 4">
    <name type="scientific">Demequina litoralis</name>
    <dbReference type="NCBI Taxonomy" id="3051660"/>
    <lineage>
        <taxon>Bacteria</taxon>
        <taxon>Bacillati</taxon>
        <taxon>Actinomycetota</taxon>
        <taxon>Actinomycetes</taxon>
        <taxon>Micrococcales</taxon>
        <taxon>Demequinaceae</taxon>
        <taxon>Demequina</taxon>
    </lineage>
</organism>
<evidence type="ECO:0000259" key="2">
    <source>
        <dbReference type="Pfam" id="PF04326"/>
    </source>
</evidence>
<dbReference type="InterPro" id="IPR036390">
    <property type="entry name" value="WH_DNA-bd_sf"/>
</dbReference>
<proteinExistence type="predicted"/>
<evidence type="ECO:0000313" key="4">
    <source>
        <dbReference type="Proteomes" id="UP001172728"/>
    </source>
</evidence>
<dbReference type="InterPro" id="IPR007421">
    <property type="entry name" value="Schlafen_AlbA_2_dom"/>
</dbReference>
<dbReference type="InterPro" id="IPR036388">
    <property type="entry name" value="WH-like_DNA-bd_sf"/>
</dbReference>
<protein>
    <submittedName>
        <fullName evidence="3">ATP-binding protein</fullName>
    </submittedName>
</protein>
<dbReference type="EMBL" id="JAUHPW010000003">
    <property type="protein sequence ID" value="MDN4475324.1"/>
    <property type="molecule type" value="Genomic_DNA"/>
</dbReference>
<gene>
    <name evidence="3" type="ORF">QQX09_05565</name>
</gene>
<dbReference type="PANTHER" id="PTHR30595">
    <property type="entry name" value="GLPR-RELATED TRANSCRIPTIONAL REPRESSOR"/>
    <property type="match status" value="1"/>
</dbReference>
<dbReference type="InterPro" id="IPR038475">
    <property type="entry name" value="RecG_C_sf"/>
</dbReference>
<accession>A0ABT8G9G6</accession>
<sequence>MPSNAATAALDLPVVRRAAKLLELGEDQWFDRKSVRIKPAKLAESIAAFAHAEGGSIVIGLSDGIVERLDRETSRINDLRQASIDFLRPPAPVQIREVACRRGDGLDAHLLVILVEPSEQVHETVSGDCYLRVGDENRRLTFAQRQELEFDRGLAKYEAQKLQDRSFRDLSPALVESYRRAAGASGSPERFLATRGLLTSALDVTVGAYLLFAEHPQDLFPSAFVRVLRYFGTDRGSGSRQALDSETDLRIEGPIPRVIAEATQVIERNIPRRRALGADGKFSAIPIVPRAAWLEGLVNAVVHRSYSMGGDHIRVELFEDRVVITSPGRFPGLANLTDPLEAVRYARNPRIARVCFDLSITQELGEGIRRIFEEMRERGLSDPLYEQGSGHVRLTLLSQARVNDQVLASLPTQARALFKMLEGVDRPMRTGDVVDLAGMSRPTVLKYLRILEDAGLVEWRGQSPNDRTATWGLLG</sequence>
<evidence type="ECO:0000313" key="3">
    <source>
        <dbReference type="EMBL" id="MDN4475324.1"/>
    </source>
</evidence>
<dbReference type="Gene3D" id="1.10.10.10">
    <property type="entry name" value="Winged helix-like DNA-binding domain superfamily/Winged helix DNA-binding domain"/>
    <property type="match status" value="1"/>
</dbReference>
<keyword evidence="4" id="KW-1185">Reference proteome</keyword>
<dbReference type="Proteomes" id="UP001172728">
    <property type="component" value="Unassembled WGS sequence"/>
</dbReference>
<feature type="domain" description="Schlafen AlbA-2" evidence="2">
    <location>
        <begin position="26"/>
        <end position="140"/>
    </location>
</feature>
<reference evidence="3" key="1">
    <citation type="submission" date="2023-06" db="EMBL/GenBank/DDBJ databases">
        <title>Sysu t00192.</title>
        <authorList>
            <person name="Gao L."/>
            <person name="Fang B.-Z."/>
            <person name="Li W.-J."/>
        </authorList>
    </citation>
    <scope>NUCLEOTIDE SEQUENCE</scope>
    <source>
        <strain evidence="3">SYSU T00192</strain>
    </source>
</reference>
<evidence type="ECO:0000259" key="1">
    <source>
        <dbReference type="Pfam" id="PF01022"/>
    </source>
</evidence>
<dbReference type="Pfam" id="PF13749">
    <property type="entry name" value="HATPase_c_4"/>
    <property type="match status" value="1"/>
</dbReference>
<dbReference type="GO" id="GO:0005524">
    <property type="term" value="F:ATP binding"/>
    <property type="evidence" value="ECO:0007669"/>
    <property type="project" value="UniProtKB-KW"/>
</dbReference>
<comment type="caution">
    <text evidence="3">The sequence shown here is derived from an EMBL/GenBank/DDBJ whole genome shotgun (WGS) entry which is preliminary data.</text>
</comment>
<dbReference type="CDD" id="cd00090">
    <property type="entry name" value="HTH_ARSR"/>
    <property type="match status" value="1"/>
</dbReference>
<dbReference type="RefSeq" id="WP_301131765.1">
    <property type="nucleotide sequence ID" value="NZ_JAUHPW010000003.1"/>
</dbReference>
<dbReference type="Pfam" id="PF01022">
    <property type="entry name" value="HTH_5"/>
    <property type="match status" value="1"/>
</dbReference>
<keyword evidence="3" id="KW-0067">ATP-binding</keyword>
<dbReference type="InterPro" id="IPR001845">
    <property type="entry name" value="HTH_ArsR_DNA-bd_dom"/>
</dbReference>
<name>A0ABT8G9G6_9MICO</name>
<feature type="domain" description="HTH arsR-type" evidence="1">
    <location>
        <begin position="411"/>
        <end position="458"/>
    </location>
</feature>
<dbReference type="InterPro" id="IPR038461">
    <property type="entry name" value="Schlafen_AlbA_2_dom_sf"/>
</dbReference>
<keyword evidence="3" id="KW-0547">Nucleotide-binding</keyword>
<dbReference type="Gene3D" id="3.30.565.60">
    <property type="match status" value="1"/>
</dbReference>
<dbReference type="SUPFAM" id="SSF46785">
    <property type="entry name" value="Winged helix' DNA-binding domain"/>
    <property type="match status" value="1"/>
</dbReference>